<evidence type="ECO:0000259" key="1">
    <source>
        <dbReference type="Pfam" id="PF00814"/>
    </source>
</evidence>
<evidence type="ECO:0000313" key="3">
    <source>
        <dbReference type="Proteomes" id="UP000652681"/>
    </source>
</evidence>
<keyword evidence="3" id="KW-1185">Reference proteome</keyword>
<dbReference type="GO" id="GO:0002949">
    <property type="term" value="P:tRNA threonylcarbamoyladenosine modification"/>
    <property type="evidence" value="ECO:0007669"/>
    <property type="project" value="InterPro"/>
</dbReference>
<name>A0A8J6PID3_9FLAO</name>
<organism evidence="2 3">
    <name type="scientific">Taishania pollutisoli</name>
    <dbReference type="NCBI Taxonomy" id="2766479"/>
    <lineage>
        <taxon>Bacteria</taxon>
        <taxon>Pseudomonadati</taxon>
        <taxon>Bacteroidota</taxon>
        <taxon>Flavobacteriia</taxon>
        <taxon>Flavobacteriales</taxon>
        <taxon>Crocinitomicaceae</taxon>
        <taxon>Taishania</taxon>
    </lineage>
</organism>
<dbReference type="Gene3D" id="3.30.420.40">
    <property type="match status" value="2"/>
</dbReference>
<dbReference type="Proteomes" id="UP000652681">
    <property type="component" value="Unassembled WGS sequence"/>
</dbReference>
<comment type="caution">
    <text evidence="2">The sequence shown here is derived from an EMBL/GenBank/DDBJ whole genome shotgun (WGS) entry which is preliminary data.</text>
</comment>
<dbReference type="InterPro" id="IPR043129">
    <property type="entry name" value="ATPase_NBD"/>
</dbReference>
<dbReference type="EMBL" id="JACVEL010000003">
    <property type="protein sequence ID" value="MBC9812171.1"/>
    <property type="molecule type" value="Genomic_DNA"/>
</dbReference>
<accession>A0A8J6PID3</accession>
<sequence length="222" mass="24529">MDCYILHLETATKVCSVALSNNGKLVALKETGESEYVHGEVITLFIEAVLQQAEITPRQLTAVSVTAGPGSYTGLRIGVSTAKGLCYALNIPLIAIDALYNLAVLAKETHPDTTICAMIDARRMEVFSSIYRPDLTLSKPVSADILDENAYREFEPFIAVGDGSYKMQEIWKNRKIIVDTAIKSSAAGHVIPAYEKFRNHQLEDVAYFEPFYLKDFVGTSKK</sequence>
<proteinExistence type="predicted"/>
<evidence type="ECO:0000313" key="2">
    <source>
        <dbReference type="EMBL" id="MBC9812171.1"/>
    </source>
</evidence>
<dbReference type="PANTHER" id="PTHR11735">
    <property type="entry name" value="TRNA N6-ADENOSINE THREONYLCARBAMOYLTRANSFERASE"/>
    <property type="match status" value="1"/>
</dbReference>
<dbReference type="CDD" id="cd24032">
    <property type="entry name" value="ASKHA_NBD_TsaB"/>
    <property type="match status" value="1"/>
</dbReference>
<dbReference type="GO" id="GO:0005829">
    <property type="term" value="C:cytosol"/>
    <property type="evidence" value="ECO:0007669"/>
    <property type="project" value="TreeGrafter"/>
</dbReference>
<dbReference type="PANTHER" id="PTHR11735:SF11">
    <property type="entry name" value="TRNA THREONYLCARBAMOYLADENOSINE BIOSYNTHESIS PROTEIN TSAB"/>
    <property type="match status" value="1"/>
</dbReference>
<dbReference type="AlphaFoldDB" id="A0A8J6PID3"/>
<protein>
    <submittedName>
        <fullName evidence="2">tRNA (Adenosine(37)-N6)-threonylcarbamoyltransferase complex dimerization subunit type 1 TsaB</fullName>
    </submittedName>
</protein>
<dbReference type="SUPFAM" id="SSF53067">
    <property type="entry name" value="Actin-like ATPase domain"/>
    <property type="match status" value="2"/>
</dbReference>
<dbReference type="InterPro" id="IPR000905">
    <property type="entry name" value="Gcp-like_dom"/>
</dbReference>
<dbReference type="InterPro" id="IPR022496">
    <property type="entry name" value="T6A_TsaB"/>
</dbReference>
<reference evidence="2" key="1">
    <citation type="submission" date="2020-09" db="EMBL/GenBank/DDBJ databases">
        <title>Taishania pollutisoli gen. nov., sp. nov., Isolated from Tetrabromobisphenol A-Contaminated Soil.</title>
        <authorList>
            <person name="Chen Q."/>
        </authorList>
    </citation>
    <scope>NUCLEOTIDE SEQUENCE</scope>
    <source>
        <strain evidence="2">CZZ-1</strain>
    </source>
</reference>
<feature type="domain" description="Gcp-like" evidence="1">
    <location>
        <begin position="38"/>
        <end position="205"/>
    </location>
</feature>
<gene>
    <name evidence="2" type="primary">tsaB</name>
    <name evidence="2" type="ORF">H9Y05_06725</name>
</gene>
<dbReference type="NCBIfam" id="TIGR03725">
    <property type="entry name" value="T6A_YeaZ"/>
    <property type="match status" value="1"/>
</dbReference>
<dbReference type="RefSeq" id="WP_163490079.1">
    <property type="nucleotide sequence ID" value="NZ_JACVEL010000003.1"/>
</dbReference>
<dbReference type="Pfam" id="PF00814">
    <property type="entry name" value="TsaD"/>
    <property type="match status" value="1"/>
</dbReference>